<reference evidence="3 4" key="1">
    <citation type="submission" date="2019-08" db="EMBL/GenBank/DDBJ databases">
        <title>Amphibian skin-associated Pigmentiphaga: genome sequence and occurrence across geography and hosts.</title>
        <authorList>
            <person name="Bletz M.C."/>
            <person name="Bunk B."/>
            <person name="Sproeer C."/>
            <person name="Biwer P."/>
            <person name="Reiter S."/>
            <person name="Rabemananjara F.C.E."/>
            <person name="Schulz S."/>
            <person name="Overmann J."/>
            <person name="Vences M."/>
        </authorList>
    </citation>
    <scope>NUCLEOTIDE SEQUENCE [LARGE SCALE GENOMIC DNA]</scope>
    <source>
        <strain evidence="3 4">Mada1488</strain>
    </source>
</reference>
<keyword evidence="1 2" id="KW-0732">Signal</keyword>
<evidence type="ECO:0000256" key="2">
    <source>
        <dbReference type="SAM" id="SignalP"/>
    </source>
</evidence>
<gene>
    <name evidence="3" type="ORF">FXN63_20540</name>
</gene>
<dbReference type="GO" id="GO:0030288">
    <property type="term" value="C:outer membrane-bounded periplasmic space"/>
    <property type="evidence" value="ECO:0007669"/>
    <property type="project" value="TreeGrafter"/>
</dbReference>
<dbReference type="EMBL" id="CP043046">
    <property type="protein sequence ID" value="QEI07960.1"/>
    <property type="molecule type" value="Genomic_DNA"/>
</dbReference>
<name>A0A5C0B3Y6_9BURK</name>
<feature type="chain" id="PRO_5022694458" evidence="2">
    <location>
        <begin position="33"/>
        <end position="452"/>
    </location>
</feature>
<dbReference type="KEGG" id="pacr:FXN63_20540"/>
<dbReference type="PANTHER" id="PTHR30006">
    <property type="entry name" value="THIAMINE-BINDING PERIPLASMIC PROTEIN-RELATED"/>
    <property type="match status" value="1"/>
</dbReference>
<dbReference type="Proteomes" id="UP000325161">
    <property type="component" value="Chromosome"/>
</dbReference>
<evidence type="ECO:0000256" key="1">
    <source>
        <dbReference type="ARBA" id="ARBA00022729"/>
    </source>
</evidence>
<dbReference type="Pfam" id="PF13343">
    <property type="entry name" value="SBP_bac_6"/>
    <property type="match status" value="1"/>
</dbReference>
<dbReference type="SUPFAM" id="SSF53850">
    <property type="entry name" value="Periplasmic binding protein-like II"/>
    <property type="match status" value="1"/>
</dbReference>
<dbReference type="Gene3D" id="3.40.190.10">
    <property type="entry name" value="Periplasmic binding protein-like II"/>
    <property type="match status" value="2"/>
</dbReference>
<sequence>MLPTLRHAALAAARRHTVLAAALASLCAPAFAGTVTVITSFPKELTQAYKTAFEKKHPDIKLEILNKNTVAGIAYVRETAIGQRPEVFWASAPDAFEVLGRDKLLAAAPEVDNPAIPAKIGNYPINDPKGFYKGQALAGYGIMYNTRYLKANKLTAPKEWKDLLGHEWFGHIGTTSPSRSGTMHLTVETILQGEGWDAGWNTLLRMSANAASVTERSFGVPDGVNNGQFGAGPVIDFFGLAGRYSGFPVDFVYPTVTSIVPANIAVIDGSKNPSEGKKFVAFTLSDEGQQLLLDPKISRLPVLPYAKLAGKVPQGYPDPEAIAKRSKVQFDPNLSEARYYVVQSMFDQTITFRLKELQGAARAIFEAEKKLAGKASPQAAELLKEARGLAFTPLVGSDLAKDPRFLELFAKSKKDAAVNKEITGLEGSWNTKAKANYERAVTLAQQAAALAR</sequence>
<evidence type="ECO:0000313" key="3">
    <source>
        <dbReference type="EMBL" id="QEI07960.1"/>
    </source>
</evidence>
<accession>A0A5C0B3Y6</accession>
<dbReference type="OrthoDB" id="366726at2"/>
<organism evidence="3 4">
    <name type="scientific">Pigmentiphaga aceris</name>
    <dbReference type="NCBI Taxonomy" id="1940612"/>
    <lineage>
        <taxon>Bacteria</taxon>
        <taxon>Pseudomonadati</taxon>
        <taxon>Pseudomonadota</taxon>
        <taxon>Betaproteobacteria</taxon>
        <taxon>Burkholderiales</taxon>
        <taxon>Alcaligenaceae</taxon>
        <taxon>Pigmentiphaga</taxon>
    </lineage>
</organism>
<evidence type="ECO:0000313" key="4">
    <source>
        <dbReference type="Proteomes" id="UP000325161"/>
    </source>
</evidence>
<feature type="signal peptide" evidence="2">
    <location>
        <begin position="1"/>
        <end position="32"/>
    </location>
</feature>
<proteinExistence type="predicted"/>
<dbReference type="PANTHER" id="PTHR30006:SF25">
    <property type="entry name" value="PHOSPHOGLYCERATE TRANSPORT REGULATORY PROTEIN PGTC"/>
    <property type="match status" value="1"/>
</dbReference>
<keyword evidence="4" id="KW-1185">Reference proteome</keyword>
<dbReference type="AlphaFoldDB" id="A0A5C0B3Y6"/>
<dbReference type="RefSeq" id="WP_148817017.1">
    <property type="nucleotide sequence ID" value="NZ_CP043046.1"/>
</dbReference>
<protein>
    <submittedName>
        <fullName evidence="3">Extracellular solute-binding protein</fullName>
    </submittedName>
</protein>